<sequence length="81" mass="8777">MSDETRELTLVMIAGIALDRALTHEFSKAAADFEAEGATDAAAALRSRARYHQVKALELQGRLAVLAGELDWAMADLFKAD</sequence>
<name>A0A6L3SRU7_9HYPH</name>
<accession>A0A6L3SRU7</accession>
<protein>
    <submittedName>
        <fullName evidence="1">Uncharacterized protein</fullName>
    </submittedName>
</protein>
<comment type="caution">
    <text evidence="1">The sequence shown here is derived from an EMBL/GenBank/DDBJ whole genome shotgun (WGS) entry which is preliminary data.</text>
</comment>
<dbReference type="EMBL" id="VZZK01000050">
    <property type="protein sequence ID" value="KAB1072227.1"/>
    <property type="molecule type" value="Genomic_DNA"/>
</dbReference>
<dbReference type="OrthoDB" id="9928299at2"/>
<dbReference type="AlphaFoldDB" id="A0A6L3SRU7"/>
<reference evidence="1 2" key="1">
    <citation type="submission" date="2019-09" db="EMBL/GenBank/DDBJ databases">
        <title>YIM 48816 draft genome.</title>
        <authorList>
            <person name="Jiang L."/>
        </authorList>
    </citation>
    <scope>NUCLEOTIDE SEQUENCE [LARGE SCALE GENOMIC DNA]</scope>
    <source>
        <strain evidence="1 2">YIM 48816</strain>
    </source>
</reference>
<organism evidence="1 2">
    <name type="scientific">Methylobacterium soli</name>
    <dbReference type="NCBI Taxonomy" id="553447"/>
    <lineage>
        <taxon>Bacteria</taxon>
        <taxon>Pseudomonadati</taxon>
        <taxon>Pseudomonadota</taxon>
        <taxon>Alphaproteobacteria</taxon>
        <taxon>Hyphomicrobiales</taxon>
        <taxon>Methylobacteriaceae</taxon>
        <taxon>Methylobacterium</taxon>
    </lineage>
</organism>
<keyword evidence="2" id="KW-1185">Reference proteome</keyword>
<evidence type="ECO:0000313" key="1">
    <source>
        <dbReference type="EMBL" id="KAB1072227.1"/>
    </source>
</evidence>
<dbReference type="Proteomes" id="UP000474159">
    <property type="component" value="Unassembled WGS sequence"/>
</dbReference>
<gene>
    <name evidence="1" type="ORF">F6X53_28390</name>
</gene>
<proteinExistence type="predicted"/>
<dbReference type="RefSeq" id="WP_151004707.1">
    <property type="nucleotide sequence ID" value="NZ_BPQY01000508.1"/>
</dbReference>
<evidence type="ECO:0000313" key="2">
    <source>
        <dbReference type="Proteomes" id="UP000474159"/>
    </source>
</evidence>